<dbReference type="Gene3D" id="3.40.190.10">
    <property type="entry name" value="Periplasmic binding protein-like II"/>
    <property type="match status" value="2"/>
</dbReference>
<dbReference type="InterPro" id="IPR024370">
    <property type="entry name" value="PBP_domain"/>
</dbReference>
<dbReference type="EMBL" id="OZ026884">
    <property type="protein sequence ID" value="CAL1241366.1"/>
    <property type="molecule type" value="Genomic_DNA"/>
</dbReference>
<evidence type="ECO:0000256" key="7">
    <source>
        <dbReference type="PIRNR" id="PIRNR002756"/>
    </source>
</evidence>
<evidence type="ECO:0000256" key="5">
    <source>
        <dbReference type="ARBA" id="ARBA00022448"/>
    </source>
</evidence>
<evidence type="ECO:0000313" key="9">
    <source>
        <dbReference type="EMBL" id="CAL1241366.1"/>
    </source>
</evidence>
<evidence type="ECO:0000256" key="1">
    <source>
        <dbReference type="ARBA" id="ARBA00002841"/>
    </source>
</evidence>
<gene>
    <name evidence="9" type="ORF">MECH1_V1_2590</name>
</gene>
<sequence>MGAWGTWAKGAALVCLWGFAQGVWASVAATAAELALRGAGATFPAPLYKKWIEVYGKQNPRVAITYEAVGSGEGIRRFLAEQVDFAGSDAALSDEQIAQVARGVRMIPVTAGLVVLAYNLPGLTGPLKLSREAYVDILAGRIRRWNDPRIQATNPHLTLPNLGITLVARLDSSGTTFALTNHLSAVSAEWRDRGPGAAKVVDWPGNAMRVPYNEGVASRIKLSEGSIGYVEYGFAKRLGLPMAWLQNKAGQFVEPNDDSGQEALSSHPAPWPENLRLFIPDPGGAGSYPIVTFTWLLLYGHYPDPERAAQLKRFVAWGLDSGQTYGRELGYIPLAPELAAQCRAALEEVR</sequence>
<evidence type="ECO:0000256" key="3">
    <source>
        <dbReference type="ARBA" id="ARBA00011529"/>
    </source>
</evidence>
<accession>A0ABP1CAR2</accession>
<evidence type="ECO:0000313" key="10">
    <source>
        <dbReference type="Proteomes" id="UP001497493"/>
    </source>
</evidence>
<evidence type="ECO:0000256" key="2">
    <source>
        <dbReference type="ARBA" id="ARBA00008725"/>
    </source>
</evidence>
<reference evidence="9 10" key="1">
    <citation type="submission" date="2024-04" db="EMBL/GenBank/DDBJ databases">
        <authorList>
            <person name="Cremers G."/>
        </authorList>
    </citation>
    <scope>NUCLEOTIDE SEQUENCE [LARGE SCALE GENOMIC DNA]</scope>
    <source>
        <strain evidence="9">MeCH1-AG</strain>
    </source>
</reference>
<comment type="function">
    <text evidence="1 7">Part of the ABC transporter complex PstSACB involved in phosphate import.</text>
</comment>
<dbReference type="CDD" id="cd13565">
    <property type="entry name" value="PBP2_PstS"/>
    <property type="match status" value="1"/>
</dbReference>
<dbReference type="PANTHER" id="PTHR42996">
    <property type="entry name" value="PHOSPHATE-BINDING PROTEIN PSTS"/>
    <property type="match status" value="1"/>
</dbReference>
<dbReference type="SUPFAM" id="SSF53850">
    <property type="entry name" value="Periplasmic binding protein-like II"/>
    <property type="match status" value="1"/>
</dbReference>
<evidence type="ECO:0000256" key="6">
    <source>
        <dbReference type="ARBA" id="ARBA00022592"/>
    </source>
</evidence>
<comment type="similarity">
    <text evidence="2 7">Belongs to the PstS family.</text>
</comment>
<dbReference type="PANTHER" id="PTHR42996:SF1">
    <property type="entry name" value="PHOSPHATE-BINDING PROTEIN PSTS"/>
    <property type="match status" value="1"/>
</dbReference>
<comment type="subunit">
    <text evidence="3 7">The complex is composed of two ATP-binding proteins (PstB), two transmembrane proteins (PstC and PstA) and a solute-binding protein (PstS).</text>
</comment>
<dbReference type="NCBIfam" id="TIGR00975">
    <property type="entry name" value="3a0107s03"/>
    <property type="match status" value="1"/>
</dbReference>
<keyword evidence="6 7" id="KW-0592">Phosphate transport</keyword>
<dbReference type="InterPro" id="IPR050962">
    <property type="entry name" value="Phosphate-bind_PstS"/>
</dbReference>
<name>A0ABP1CAR2_9GAMM</name>
<organism evidence="9 10">
    <name type="scientific">Candidatus Methylocalor cossyra</name>
    <dbReference type="NCBI Taxonomy" id="3108543"/>
    <lineage>
        <taxon>Bacteria</taxon>
        <taxon>Pseudomonadati</taxon>
        <taxon>Pseudomonadota</taxon>
        <taxon>Gammaproteobacteria</taxon>
        <taxon>Methylococcales</taxon>
        <taxon>Methylococcaceae</taxon>
        <taxon>Candidatus Methylocalor</taxon>
    </lineage>
</organism>
<evidence type="ECO:0000259" key="8">
    <source>
        <dbReference type="Pfam" id="PF12849"/>
    </source>
</evidence>
<dbReference type="InterPro" id="IPR005673">
    <property type="entry name" value="ABC_phos-bd_PstS"/>
</dbReference>
<dbReference type="PIRSF" id="PIRSF002756">
    <property type="entry name" value="PstS"/>
    <property type="match status" value="1"/>
</dbReference>
<dbReference type="Pfam" id="PF12849">
    <property type="entry name" value="PBP_like_2"/>
    <property type="match status" value="1"/>
</dbReference>
<proteinExistence type="inferred from homology"/>
<dbReference type="Proteomes" id="UP001497493">
    <property type="component" value="Chromosome"/>
</dbReference>
<protein>
    <recommendedName>
        <fullName evidence="4 7">Phosphate-binding protein PstS</fullName>
    </recommendedName>
</protein>
<keyword evidence="10" id="KW-1185">Reference proteome</keyword>
<evidence type="ECO:0000256" key="4">
    <source>
        <dbReference type="ARBA" id="ARBA00021889"/>
    </source>
</evidence>
<feature type="domain" description="PBP" evidence="8">
    <location>
        <begin position="30"/>
        <end position="317"/>
    </location>
</feature>
<keyword evidence="5 7" id="KW-0813">Transport</keyword>